<protein>
    <recommendedName>
        <fullName evidence="3">Secreted protein</fullName>
    </recommendedName>
</protein>
<dbReference type="EMBL" id="BPVZ01000034">
    <property type="protein sequence ID" value="GKV11640.1"/>
    <property type="molecule type" value="Genomic_DNA"/>
</dbReference>
<proteinExistence type="predicted"/>
<evidence type="ECO:0008006" key="3">
    <source>
        <dbReference type="Google" id="ProtNLM"/>
    </source>
</evidence>
<evidence type="ECO:0000313" key="2">
    <source>
        <dbReference type="Proteomes" id="UP001054252"/>
    </source>
</evidence>
<dbReference type="AlphaFoldDB" id="A0AAV5JLH3"/>
<keyword evidence="2" id="KW-1185">Reference proteome</keyword>
<gene>
    <name evidence="1" type="ORF">SLEP1_g22880</name>
</gene>
<sequence>MLLARFFLCYVLQTLFAFLCIMSMFSMKGAESHLISSSWVTRHSCRPLQLLYFLCYVEDLCPAGV</sequence>
<name>A0AAV5JLH3_9ROSI</name>
<accession>A0AAV5JLH3</accession>
<organism evidence="1 2">
    <name type="scientific">Rubroshorea leprosula</name>
    <dbReference type="NCBI Taxonomy" id="152421"/>
    <lineage>
        <taxon>Eukaryota</taxon>
        <taxon>Viridiplantae</taxon>
        <taxon>Streptophyta</taxon>
        <taxon>Embryophyta</taxon>
        <taxon>Tracheophyta</taxon>
        <taxon>Spermatophyta</taxon>
        <taxon>Magnoliopsida</taxon>
        <taxon>eudicotyledons</taxon>
        <taxon>Gunneridae</taxon>
        <taxon>Pentapetalae</taxon>
        <taxon>rosids</taxon>
        <taxon>malvids</taxon>
        <taxon>Malvales</taxon>
        <taxon>Dipterocarpaceae</taxon>
        <taxon>Rubroshorea</taxon>
    </lineage>
</organism>
<comment type="caution">
    <text evidence="1">The sequence shown here is derived from an EMBL/GenBank/DDBJ whole genome shotgun (WGS) entry which is preliminary data.</text>
</comment>
<evidence type="ECO:0000313" key="1">
    <source>
        <dbReference type="EMBL" id="GKV11640.1"/>
    </source>
</evidence>
<reference evidence="1 2" key="1">
    <citation type="journal article" date="2021" name="Commun. Biol.">
        <title>The genome of Shorea leprosula (Dipterocarpaceae) highlights the ecological relevance of drought in aseasonal tropical rainforests.</title>
        <authorList>
            <person name="Ng K.K.S."/>
            <person name="Kobayashi M.J."/>
            <person name="Fawcett J.A."/>
            <person name="Hatakeyama M."/>
            <person name="Paape T."/>
            <person name="Ng C.H."/>
            <person name="Ang C.C."/>
            <person name="Tnah L.H."/>
            <person name="Lee C.T."/>
            <person name="Nishiyama T."/>
            <person name="Sese J."/>
            <person name="O'Brien M.J."/>
            <person name="Copetti D."/>
            <person name="Mohd Noor M.I."/>
            <person name="Ong R.C."/>
            <person name="Putra M."/>
            <person name="Sireger I.Z."/>
            <person name="Indrioko S."/>
            <person name="Kosugi Y."/>
            <person name="Izuno A."/>
            <person name="Isagi Y."/>
            <person name="Lee S.L."/>
            <person name="Shimizu K.K."/>
        </authorList>
    </citation>
    <scope>NUCLEOTIDE SEQUENCE [LARGE SCALE GENOMIC DNA]</scope>
    <source>
        <strain evidence="1">214</strain>
    </source>
</reference>
<dbReference type="Proteomes" id="UP001054252">
    <property type="component" value="Unassembled WGS sequence"/>
</dbReference>